<protein>
    <submittedName>
        <fullName evidence="1">Uncharacterized protein</fullName>
    </submittedName>
</protein>
<proteinExistence type="predicted"/>
<gene>
    <name evidence="1" type="ORF">SBF1_820024</name>
</gene>
<organism evidence="1 2">
    <name type="scientific">Candidatus Desulfosporosinus infrequens</name>
    <dbReference type="NCBI Taxonomy" id="2043169"/>
    <lineage>
        <taxon>Bacteria</taxon>
        <taxon>Bacillati</taxon>
        <taxon>Bacillota</taxon>
        <taxon>Clostridia</taxon>
        <taxon>Eubacteriales</taxon>
        <taxon>Desulfitobacteriaceae</taxon>
        <taxon>Desulfosporosinus</taxon>
    </lineage>
</organism>
<sequence>MILSSDTGAKCQTSTASPLIREAETFGLGAHLRKRGQKPGILRQVGEG</sequence>
<dbReference type="Proteomes" id="UP000238916">
    <property type="component" value="Unassembled WGS sequence"/>
</dbReference>
<dbReference type="AlphaFoldDB" id="A0A2U3LUA9"/>
<reference evidence="2" key="1">
    <citation type="submission" date="2018-02" db="EMBL/GenBank/DDBJ databases">
        <authorList>
            <person name="Hausmann B."/>
        </authorList>
    </citation>
    <scope>NUCLEOTIDE SEQUENCE [LARGE SCALE GENOMIC DNA]</scope>
    <source>
        <strain evidence="2">Peat soil MAG SbF1</strain>
    </source>
</reference>
<accession>A0A2U3LUA9</accession>
<evidence type="ECO:0000313" key="2">
    <source>
        <dbReference type="Proteomes" id="UP000238916"/>
    </source>
</evidence>
<name>A0A2U3LUA9_9FIRM</name>
<evidence type="ECO:0000313" key="1">
    <source>
        <dbReference type="EMBL" id="SPF55424.1"/>
    </source>
</evidence>
<dbReference type="EMBL" id="OMOF01000801">
    <property type="protein sequence ID" value="SPF55424.1"/>
    <property type="molecule type" value="Genomic_DNA"/>
</dbReference>